<reference evidence="1" key="1">
    <citation type="journal article" date="2020" name="Molecules">
        <title>2-Hydroxysorangiadenosine: Structure and Biosynthesis of a Myxobacterial Sesquiterpene-Nucleoside.</title>
        <authorList>
            <person name="Okoth D.A."/>
            <person name="Hug J.J."/>
            <person name="Garcia R."/>
            <person name="Sproer C."/>
            <person name="Overmann J."/>
            <person name="Muller R."/>
        </authorList>
    </citation>
    <scope>NUCLEOTIDE SEQUENCE</scope>
    <source>
        <strain evidence="1">MCy10943</strain>
    </source>
</reference>
<dbReference type="AlphaFoldDB" id="A0A7D5BHB7"/>
<evidence type="ECO:0000313" key="1">
    <source>
        <dbReference type="EMBL" id="QKW93843.1"/>
    </source>
</evidence>
<sequence>MPVPQNVATDYGFRVHAPGYITPAEARAWFEDLKARVIALGGKPFGLMVDSRTQKANPPDTQELIKESMVWLRSHGMERSVVVLDSTVALIQILRLAKATGVYAYERYMDALKDPDWEAKAVGWIVHAIDPDLPQPEQKQVR</sequence>
<protein>
    <submittedName>
        <fullName evidence="1">Uncharacterized protein</fullName>
    </submittedName>
</protein>
<name>A0A7D5BHB7_9BACT</name>
<proteinExistence type="predicted"/>
<dbReference type="EMBL" id="MT520817">
    <property type="protein sequence ID" value="QKW93843.1"/>
    <property type="molecule type" value="Genomic_DNA"/>
</dbReference>
<accession>A0A7D5BHB7</accession>
<organism evidence="1">
    <name type="scientific">Vitiosangium cumulatum</name>
    <dbReference type="NCBI Taxonomy" id="1867796"/>
    <lineage>
        <taxon>Bacteria</taxon>
        <taxon>Pseudomonadati</taxon>
        <taxon>Myxococcota</taxon>
        <taxon>Myxococcia</taxon>
        <taxon>Myxococcales</taxon>
        <taxon>Cystobacterineae</taxon>
        <taxon>Archangiaceae</taxon>
        <taxon>Vitiosangium</taxon>
    </lineage>
</organism>